<proteinExistence type="inferred from homology"/>
<keyword evidence="3" id="KW-0378">Hydrolase</keyword>
<dbReference type="AlphaFoldDB" id="A0AAX7UC97"/>
<evidence type="ECO:0000313" key="8">
    <source>
        <dbReference type="Proteomes" id="UP000265100"/>
    </source>
</evidence>
<organism evidence="7 8">
    <name type="scientific">Astatotilapia calliptera</name>
    <name type="common">Eastern happy</name>
    <name type="synonym">Chromis callipterus</name>
    <dbReference type="NCBI Taxonomy" id="8154"/>
    <lineage>
        <taxon>Eukaryota</taxon>
        <taxon>Metazoa</taxon>
        <taxon>Chordata</taxon>
        <taxon>Craniata</taxon>
        <taxon>Vertebrata</taxon>
        <taxon>Euteleostomi</taxon>
        <taxon>Actinopterygii</taxon>
        <taxon>Neopterygii</taxon>
        <taxon>Teleostei</taxon>
        <taxon>Neoteleostei</taxon>
        <taxon>Acanthomorphata</taxon>
        <taxon>Ovalentaria</taxon>
        <taxon>Cichlomorphae</taxon>
        <taxon>Cichliformes</taxon>
        <taxon>Cichlidae</taxon>
        <taxon>African cichlids</taxon>
        <taxon>Pseudocrenilabrinae</taxon>
        <taxon>Haplochromini</taxon>
        <taxon>Astatotilapia</taxon>
    </lineage>
</organism>
<dbReference type="PANTHER" id="PTHR43763">
    <property type="entry name" value="XAA-PRO AMINOPEPTIDASE 1"/>
    <property type="match status" value="1"/>
</dbReference>
<dbReference type="Gene3D" id="3.90.230.10">
    <property type="entry name" value="Creatinase/methionine aminopeptidase superfamily"/>
    <property type="match status" value="1"/>
</dbReference>
<dbReference type="Proteomes" id="UP000265100">
    <property type="component" value="Chromosome 2"/>
</dbReference>
<dbReference type="PANTHER" id="PTHR43763:SF4">
    <property type="entry name" value="XAA-PRO AMINOPEPTIDASE 2"/>
    <property type="match status" value="1"/>
</dbReference>
<dbReference type="SUPFAM" id="SSF55920">
    <property type="entry name" value="Creatinase/aminopeptidase"/>
    <property type="match status" value="1"/>
</dbReference>
<evidence type="ECO:0000256" key="3">
    <source>
        <dbReference type="ARBA" id="ARBA00022801"/>
    </source>
</evidence>
<keyword evidence="8" id="KW-1185">Reference proteome</keyword>
<dbReference type="GO" id="GO:0046872">
    <property type="term" value="F:metal ion binding"/>
    <property type="evidence" value="ECO:0007669"/>
    <property type="project" value="UniProtKB-KW"/>
</dbReference>
<dbReference type="Ensembl" id="ENSACLT00000082412.1">
    <property type="protein sequence ID" value="ENSACLP00000062861.1"/>
    <property type="gene ID" value="ENSACLG00000001072.2"/>
</dbReference>
<dbReference type="GeneTree" id="ENSGT00940000157196"/>
<evidence type="ECO:0000256" key="2">
    <source>
        <dbReference type="ARBA" id="ARBA00022723"/>
    </source>
</evidence>
<dbReference type="Pfam" id="PF16188">
    <property type="entry name" value="Peptidase_M24_C"/>
    <property type="match status" value="1"/>
</dbReference>
<gene>
    <name evidence="7" type="primary">XPNPEP2</name>
</gene>
<evidence type="ECO:0000259" key="6">
    <source>
        <dbReference type="Pfam" id="PF16188"/>
    </source>
</evidence>
<sequence>AQFSHLYHFSKVFYLCVHAISGNTDGAVARESTERNCSLTPPYLPSTAVNTSLQLEELRVQMRAMNISAYIIPATDAHLSEYIAPRDARLAFMTGFTGSAGTAVVTLNKAALWTDSRYWVQAERQMDCNWELEKDVSISSVAEWLISEVPKGDEIGFDPFLFSLSESHVSSPPVSLRTWQEKVEHIRTQMGDNPYKPTGLLLSALDETAWLFNMRGNDIPHYTSPNKNRFLKVYLNASCEGALCVQLKGYDTILDHLKNYVTRPGVKVWIGTEYTNYALYEVITPQDKLLTSSYSPVLTTKAVKDETEQQILRDAHVRDAIVVIQFLMWLEKTVPEGNATELTAAEYVDKCRRWKDSRGPSFATISASGPNAALAHYSPTKETNRRLTVDEMYLVDSGGQYLDGTTDITRTVHWGKPTEMQKEAFTRVLMGNIEISRTIFPSGTRGVNMEMLGRRALWEVGLNYGHGTGHGVGNYFGVHDFSVQNVKILKNRLILLIEPGYYKENDFGIRIEDVAVVVPVQTKYGNNYLTFDTVSLVPYDRKLIDMSLLSSEQLHWLNKYYETIRSLVGAELDNQGLHEEKDWMLRNTEPFAEIGSSASVSSSSLTLIALAVAMLHNIV</sequence>
<accession>A0AAX7UC97</accession>
<dbReference type="GO" id="GO:0070006">
    <property type="term" value="F:metalloaminopeptidase activity"/>
    <property type="evidence" value="ECO:0007669"/>
    <property type="project" value="InterPro"/>
</dbReference>
<dbReference type="FunFam" id="3.90.230.10:FF:000009">
    <property type="entry name" value="xaa-Pro aminopeptidase 2"/>
    <property type="match status" value="1"/>
</dbReference>
<dbReference type="Pfam" id="PF01321">
    <property type="entry name" value="Creatinase_N"/>
    <property type="match status" value="1"/>
</dbReference>
<dbReference type="CDD" id="cd01085">
    <property type="entry name" value="APP"/>
    <property type="match status" value="1"/>
</dbReference>
<comment type="similarity">
    <text evidence="1">Belongs to the peptidase M24B family.</text>
</comment>
<keyword evidence="2" id="KW-0479">Metal-binding</keyword>
<dbReference type="InterPro" id="IPR033740">
    <property type="entry name" value="Pept_M24B"/>
</dbReference>
<dbReference type="InterPro" id="IPR036005">
    <property type="entry name" value="Creatinase/aminopeptidase-like"/>
</dbReference>
<dbReference type="InterPro" id="IPR050422">
    <property type="entry name" value="X-Pro_aminopeptidase_P"/>
</dbReference>
<evidence type="ECO:0000259" key="4">
    <source>
        <dbReference type="Pfam" id="PF00557"/>
    </source>
</evidence>
<feature type="domain" description="Creatinase N-terminal" evidence="5">
    <location>
        <begin position="55"/>
        <end position="165"/>
    </location>
</feature>
<feature type="domain" description="Peptidase M24" evidence="4">
    <location>
        <begin position="311"/>
        <end position="517"/>
    </location>
</feature>
<evidence type="ECO:0000256" key="1">
    <source>
        <dbReference type="ARBA" id="ARBA00008766"/>
    </source>
</evidence>
<feature type="domain" description="Peptidase M24 C-terminal" evidence="6">
    <location>
        <begin position="527"/>
        <end position="591"/>
    </location>
</feature>
<dbReference type="InterPro" id="IPR000587">
    <property type="entry name" value="Creatinase_N"/>
</dbReference>
<reference evidence="7" key="1">
    <citation type="submission" date="2018-05" db="EMBL/GenBank/DDBJ databases">
        <authorList>
            <person name="Datahose"/>
        </authorList>
    </citation>
    <scope>NUCLEOTIDE SEQUENCE</scope>
</reference>
<dbReference type="InterPro" id="IPR032416">
    <property type="entry name" value="Peptidase_M24_C"/>
</dbReference>
<dbReference type="Pfam" id="PF16189">
    <property type="entry name" value="Creatinase_N_2"/>
    <property type="match status" value="1"/>
</dbReference>
<dbReference type="FunFam" id="3.40.350.10:FF:000003">
    <property type="entry name" value="Xaa-pro aminopeptidase P"/>
    <property type="match status" value="1"/>
</dbReference>
<name>A0AAX7UC97_ASTCA</name>
<dbReference type="SUPFAM" id="SSF53092">
    <property type="entry name" value="Creatinase/prolidase N-terminal domain"/>
    <property type="match status" value="1"/>
</dbReference>
<evidence type="ECO:0000259" key="5">
    <source>
        <dbReference type="Pfam" id="PF01321"/>
    </source>
</evidence>
<dbReference type="Pfam" id="PF00557">
    <property type="entry name" value="Peptidase_M24"/>
    <property type="match status" value="1"/>
</dbReference>
<reference evidence="7" key="2">
    <citation type="submission" date="2025-08" db="UniProtKB">
        <authorList>
            <consortium name="Ensembl"/>
        </authorList>
    </citation>
    <scope>IDENTIFICATION</scope>
</reference>
<evidence type="ECO:0000313" key="7">
    <source>
        <dbReference type="Ensembl" id="ENSACLP00000062861.1"/>
    </source>
</evidence>
<evidence type="ECO:0008006" key="9">
    <source>
        <dbReference type="Google" id="ProtNLM"/>
    </source>
</evidence>
<protein>
    <recommendedName>
        <fullName evidence="9">X-prolyl aminopeptidase (aminopeptidase P) 2, membrane-bound</fullName>
    </recommendedName>
</protein>
<dbReference type="Gene3D" id="3.40.350.10">
    <property type="entry name" value="Creatinase/prolidase N-terminal domain"/>
    <property type="match status" value="2"/>
</dbReference>
<reference evidence="7" key="3">
    <citation type="submission" date="2025-09" db="UniProtKB">
        <authorList>
            <consortium name="Ensembl"/>
        </authorList>
    </citation>
    <scope>IDENTIFICATION</scope>
</reference>
<dbReference type="InterPro" id="IPR029149">
    <property type="entry name" value="Creatin/AminoP/Spt16_N"/>
</dbReference>
<dbReference type="InterPro" id="IPR000994">
    <property type="entry name" value="Pept_M24"/>
</dbReference>